<feature type="domain" description="Methyl-accepting transducer" evidence="10">
    <location>
        <begin position="253"/>
        <end position="489"/>
    </location>
</feature>
<keyword evidence="13" id="KW-1185">Reference proteome</keyword>
<dbReference type="InterPro" id="IPR004089">
    <property type="entry name" value="MCPsignal_dom"/>
</dbReference>
<evidence type="ECO:0000256" key="8">
    <source>
        <dbReference type="SAM" id="Coils"/>
    </source>
</evidence>
<dbReference type="PROSITE" id="PS50885">
    <property type="entry name" value="HAMP"/>
    <property type="match status" value="1"/>
</dbReference>
<dbReference type="EMBL" id="AP018823">
    <property type="protein sequence ID" value="BBF87065.1"/>
    <property type="molecule type" value="Genomic_DNA"/>
</dbReference>
<dbReference type="GO" id="GO:0007165">
    <property type="term" value="P:signal transduction"/>
    <property type="evidence" value="ECO:0007669"/>
    <property type="project" value="UniProtKB-KW"/>
</dbReference>
<dbReference type="GO" id="GO:0016020">
    <property type="term" value="C:membrane"/>
    <property type="evidence" value="ECO:0007669"/>
    <property type="project" value="UniProtKB-SubCell"/>
</dbReference>
<evidence type="ECO:0000313" key="12">
    <source>
        <dbReference type="EMBL" id="BBF87065.1"/>
    </source>
</evidence>
<gene>
    <name evidence="12" type="ORF">DLM_3477</name>
</gene>
<reference evidence="13" key="1">
    <citation type="journal article" date="2017" name="Biotechnol. Biofuels">
        <title>Evaluation of environmental bacterial communities as a factor affecting the growth of duckweed Lemna minor.</title>
        <authorList>
            <person name="Ishizawa H."/>
            <person name="Kuroda M."/>
            <person name="Morikawa M."/>
            <person name="Ike M."/>
        </authorList>
    </citation>
    <scope>NUCLEOTIDE SEQUENCE [LARGE SCALE GENOMIC DNA]</scope>
    <source>
        <strain evidence="13">H3</strain>
    </source>
</reference>
<evidence type="ECO:0000256" key="6">
    <source>
        <dbReference type="ARBA" id="ARBA00029447"/>
    </source>
</evidence>
<dbReference type="Gene3D" id="1.10.287.950">
    <property type="entry name" value="Methyl-accepting chemotaxis protein"/>
    <property type="match status" value="1"/>
</dbReference>
<accession>A0A3G9GHX0</accession>
<dbReference type="KEGG" id="amah:DLM_3477"/>
<evidence type="ECO:0000256" key="4">
    <source>
        <dbReference type="ARBA" id="ARBA00023136"/>
    </source>
</evidence>
<keyword evidence="3 9" id="KW-1133">Transmembrane helix</keyword>
<dbReference type="PANTHER" id="PTHR32089">
    <property type="entry name" value="METHYL-ACCEPTING CHEMOTAXIS PROTEIN MCPB"/>
    <property type="match status" value="1"/>
</dbReference>
<dbReference type="RefSeq" id="WP_089085187.1">
    <property type="nucleotide sequence ID" value="NZ_AP018823.1"/>
</dbReference>
<keyword evidence="8" id="KW-0175">Coiled coil</keyword>
<dbReference type="PROSITE" id="PS50111">
    <property type="entry name" value="CHEMOTAXIS_TRANSDUC_2"/>
    <property type="match status" value="1"/>
</dbReference>
<dbReference type="CDD" id="cd06225">
    <property type="entry name" value="HAMP"/>
    <property type="match status" value="1"/>
</dbReference>
<keyword evidence="4 9" id="KW-0472">Membrane</keyword>
<dbReference type="SMART" id="SM00283">
    <property type="entry name" value="MA"/>
    <property type="match status" value="1"/>
</dbReference>
<comment type="subcellular location">
    <subcellularLocation>
        <location evidence="1">Membrane</location>
        <topology evidence="1">Multi-pass membrane protein</topology>
    </subcellularLocation>
</comment>
<comment type="similarity">
    <text evidence="6">Belongs to the methyl-accepting chemotaxis (MCP) protein family.</text>
</comment>
<evidence type="ECO:0000256" key="5">
    <source>
        <dbReference type="ARBA" id="ARBA00023224"/>
    </source>
</evidence>
<evidence type="ECO:0000259" key="10">
    <source>
        <dbReference type="PROSITE" id="PS50111"/>
    </source>
</evidence>
<evidence type="ECO:0000256" key="7">
    <source>
        <dbReference type="PROSITE-ProRule" id="PRU00284"/>
    </source>
</evidence>
<evidence type="ECO:0000313" key="13">
    <source>
        <dbReference type="Proteomes" id="UP000198290"/>
    </source>
</evidence>
<keyword evidence="2 9" id="KW-0812">Transmembrane</keyword>
<reference evidence="13" key="3">
    <citation type="journal article" date="2017" name="Plant Physiol. Biochem.">
        <title>Differential oxidative and antioxidative response of duckweed Lemna minor toward plant growth promoting/inhibiting bacteria.</title>
        <authorList>
            <person name="Ishizawa H."/>
            <person name="Kuroda M."/>
            <person name="Morikawa M."/>
            <person name="Ike M."/>
        </authorList>
    </citation>
    <scope>NUCLEOTIDE SEQUENCE [LARGE SCALE GENOMIC DNA]</scope>
    <source>
        <strain evidence="13">H3</strain>
    </source>
</reference>
<reference evidence="12 13" key="2">
    <citation type="journal article" date="2017" name="Genome Announc.">
        <title>Draft genome sequence of Aquitalea magnusonii strain H3, a plant growth-promoting bacterium of duckweed Lemna minor.</title>
        <authorList>
            <person name="Ishizawa H."/>
            <person name="Kuroda M."/>
            <person name="Ike M."/>
        </authorList>
    </citation>
    <scope>NUCLEOTIDE SEQUENCE [LARGE SCALE GENOMIC DNA]</scope>
    <source>
        <strain evidence="12 13">H3</strain>
    </source>
</reference>
<feature type="transmembrane region" description="Helical" evidence="9">
    <location>
        <begin position="172"/>
        <end position="195"/>
    </location>
</feature>
<sequence length="529" mass="57554">MSLIKRLWLTILFTVASLLIVLAVTSQQLFSLTRHVDEYSQHQQLSANLYQFKASVLSLSRADPLQPETAKHLQQVKQQVQVLSAQIAKVLPDAQAKPFLEQSKALWQQYTRNLESALTIAETAPQDALSIPEQAYQQSLVPLVALLDQQLVLAGKDQTAEEAAMHAMLQQLAIIILGPLLLASVAVVLIQLALARRLKMQMAAMGRAVDALSEGNLAARLPEQGRDELAQMAARINRFLERLGELLSNVHQHASRNQRDSQQLQLITSQAADASRLQTGKANLSNEAAAQIASQAESVAQFITQAEAGSRQALQRTEQARQLGSANAAAMQELAGRIDSAMQEMQQLNQSIADIAQISTLIRDVAEQTNLLALNAAIEAARAGEQGRGFAVVADEVRKLSERTASATSRIFDSLAKVETVKQSLGEAIDTAGKASHDNQHAQQALGVALSGVDEALAELGQLMERISQVRQQQSEAGNSIRQHGYELAHLASSIDEQMRDANPVMRQLAESASVLNQALSWFRLQPQP</sequence>
<protein>
    <submittedName>
        <fullName evidence="12">Methyl-accepting chemotaxis protein</fullName>
    </submittedName>
</protein>
<dbReference type="Pfam" id="PF00672">
    <property type="entry name" value="HAMP"/>
    <property type="match status" value="1"/>
</dbReference>
<dbReference type="SMART" id="SM00304">
    <property type="entry name" value="HAMP"/>
    <property type="match status" value="1"/>
</dbReference>
<dbReference type="STRING" id="332411.VI06_16470"/>
<dbReference type="Pfam" id="PF00015">
    <property type="entry name" value="MCPsignal"/>
    <property type="match status" value="1"/>
</dbReference>
<feature type="coiled-coil region" evidence="8">
    <location>
        <begin position="331"/>
        <end position="358"/>
    </location>
</feature>
<evidence type="ECO:0000259" key="11">
    <source>
        <dbReference type="PROSITE" id="PS50885"/>
    </source>
</evidence>
<evidence type="ECO:0000256" key="3">
    <source>
        <dbReference type="ARBA" id="ARBA00022989"/>
    </source>
</evidence>
<dbReference type="PANTHER" id="PTHR32089:SF119">
    <property type="entry name" value="METHYL-ACCEPTING CHEMOTAXIS PROTEIN CTPL"/>
    <property type="match status" value="1"/>
</dbReference>
<evidence type="ECO:0000256" key="1">
    <source>
        <dbReference type="ARBA" id="ARBA00004141"/>
    </source>
</evidence>
<dbReference type="InterPro" id="IPR003660">
    <property type="entry name" value="HAMP_dom"/>
</dbReference>
<proteinExistence type="inferred from homology"/>
<evidence type="ECO:0000256" key="9">
    <source>
        <dbReference type="SAM" id="Phobius"/>
    </source>
</evidence>
<dbReference type="Proteomes" id="UP000198290">
    <property type="component" value="Chromosome"/>
</dbReference>
<dbReference type="AlphaFoldDB" id="A0A3G9GHX0"/>
<feature type="domain" description="HAMP" evidence="11">
    <location>
        <begin position="196"/>
        <end position="248"/>
    </location>
</feature>
<dbReference type="OrthoDB" id="8594397at2"/>
<organism evidence="12 13">
    <name type="scientific">Aquitalea magnusonii</name>
    <dbReference type="NCBI Taxonomy" id="332411"/>
    <lineage>
        <taxon>Bacteria</taxon>
        <taxon>Pseudomonadati</taxon>
        <taxon>Pseudomonadota</taxon>
        <taxon>Betaproteobacteria</taxon>
        <taxon>Neisseriales</taxon>
        <taxon>Chromobacteriaceae</taxon>
        <taxon>Aquitalea</taxon>
    </lineage>
</organism>
<keyword evidence="5 7" id="KW-0807">Transducer</keyword>
<evidence type="ECO:0000256" key="2">
    <source>
        <dbReference type="ARBA" id="ARBA00022692"/>
    </source>
</evidence>
<name>A0A3G9GHX0_9NEIS</name>
<dbReference type="SUPFAM" id="SSF58104">
    <property type="entry name" value="Methyl-accepting chemotaxis protein (MCP) signaling domain"/>
    <property type="match status" value="1"/>
</dbReference>